<reference evidence="3 4" key="1">
    <citation type="submission" date="2019-07" db="EMBL/GenBank/DDBJ databases">
        <title>Whole genome shotgun sequence of Cyclobacterium qasimii NBRC 106168.</title>
        <authorList>
            <person name="Hosoyama A."/>
            <person name="Uohara A."/>
            <person name="Ohji S."/>
            <person name="Ichikawa N."/>
        </authorList>
    </citation>
    <scope>NUCLEOTIDE SEQUENCE [LARGE SCALE GENOMIC DNA]</scope>
    <source>
        <strain evidence="3 4">NBRC 106168</strain>
    </source>
</reference>
<comment type="caution">
    <text evidence="3">The sequence shown here is derived from an EMBL/GenBank/DDBJ whole genome shotgun (WGS) entry which is preliminary data.</text>
</comment>
<dbReference type="EMBL" id="BJYV01000015">
    <property type="protein sequence ID" value="GEO22467.1"/>
    <property type="molecule type" value="Genomic_DNA"/>
</dbReference>
<evidence type="ECO:0000256" key="1">
    <source>
        <dbReference type="SAM" id="Coils"/>
    </source>
</evidence>
<name>A0A512CE28_9BACT</name>
<accession>A0A512CE28</accession>
<dbReference type="Proteomes" id="UP000321301">
    <property type="component" value="Unassembled WGS sequence"/>
</dbReference>
<organism evidence="3 4">
    <name type="scientific">Cyclobacterium qasimii</name>
    <dbReference type="NCBI Taxonomy" id="1350429"/>
    <lineage>
        <taxon>Bacteria</taxon>
        <taxon>Pseudomonadati</taxon>
        <taxon>Bacteroidota</taxon>
        <taxon>Cytophagia</taxon>
        <taxon>Cytophagales</taxon>
        <taxon>Cyclobacteriaceae</taxon>
        <taxon>Cyclobacterium</taxon>
    </lineage>
</organism>
<keyword evidence="1" id="KW-0175">Coiled coil</keyword>
<evidence type="ECO:0008006" key="5">
    <source>
        <dbReference type="Google" id="ProtNLM"/>
    </source>
</evidence>
<keyword evidence="2" id="KW-0472">Membrane</keyword>
<dbReference type="AlphaFoldDB" id="A0A512CE28"/>
<keyword evidence="4" id="KW-1185">Reference proteome</keyword>
<gene>
    <name evidence="3" type="ORF">CQA01_30010</name>
</gene>
<protein>
    <recommendedName>
        <fullName evidence="5">Chromosome segregation protein SMC</fullName>
    </recommendedName>
</protein>
<sequence>MSSGEKIDKNSINVDKGKNILIIVLVILVFLSGWRLLNDHREKSRKSEEIFLLSEENSHLNTRLDSMTVELEVRIKEIESLGGDIEALVKVKDQLIRERKLDKNRSAKDIVKLNAQIDSYLSLLEEKDADIVRLKAQNVQLFSENKELKTTKSEIEEEVVKLNIKTGDLEKKVNLASRLKAENIIVAAVNSRGREREAEFRNRQLSRLKVSFNIADNKVAEAGMRDVFVQVLSPNEQVIFDIAKGSGTFELKGKEYFYTSKQDFVFNNTQQQLTYFYEKGSDYEKGIYSVKIFSDGAEIGRSTFEIK</sequence>
<keyword evidence="2" id="KW-1133">Transmembrane helix</keyword>
<evidence type="ECO:0000256" key="2">
    <source>
        <dbReference type="SAM" id="Phobius"/>
    </source>
</evidence>
<evidence type="ECO:0000313" key="3">
    <source>
        <dbReference type="EMBL" id="GEO22467.1"/>
    </source>
</evidence>
<feature type="coiled-coil region" evidence="1">
    <location>
        <begin position="131"/>
        <end position="172"/>
    </location>
</feature>
<evidence type="ECO:0000313" key="4">
    <source>
        <dbReference type="Proteomes" id="UP000321301"/>
    </source>
</evidence>
<dbReference type="RefSeq" id="WP_040415107.1">
    <property type="nucleotide sequence ID" value="NZ_BJYV01000015.1"/>
</dbReference>
<keyword evidence="2" id="KW-0812">Transmembrane</keyword>
<feature type="transmembrane region" description="Helical" evidence="2">
    <location>
        <begin position="20"/>
        <end position="37"/>
    </location>
</feature>
<proteinExistence type="predicted"/>